<comment type="caution">
    <text evidence="6">The sequence shown here is derived from an EMBL/GenBank/DDBJ whole genome shotgun (WGS) entry which is preliminary data.</text>
</comment>
<evidence type="ECO:0000313" key="7">
    <source>
        <dbReference type="Proteomes" id="UP001521222"/>
    </source>
</evidence>
<evidence type="ECO:0000256" key="2">
    <source>
        <dbReference type="ARBA" id="ARBA00022771"/>
    </source>
</evidence>
<organism evidence="6 7">
    <name type="scientific">Nothophoma quercina</name>
    <dbReference type="NCBI Taxonomy" id="749835"/>
    <lineage>
        <taxon>Eukaryota</taxon>
        <taxon>Fungi</taxon>
        <taxon>Dikarya</taxon>
        <taxon>Ascomycota</taxon>
        <taxon>Pezizomycotina</taxon>
        <taxon>Dothideomycetes</taxon>
        <taxon>Pleosporomycetidae</taxon>
        <taxon>Pleosporales</taxon>
        <taxon>Pleosporineae</taxon>
        <taxon>Didymellaceae</taxon>
        <taxon>Nothophoma</taxon>
    </lineage>
</organism>
<dbReference type="Proteomes" id="UP001521222">
    <property type="component" value="Unassembled WGS sequence"/>
</dbReference>
<evidence type="ECO:0000256" key="4">
    <source>
        <dbReference type="PROSITE-ProRule" id="PRU00134"/>
    </source>
</evidence>
<accession>A0ABR3S2Q0</accession>
<dbReference type="PROSITE" id="PS50865">
    <property type="entry name" value="ZF_MYND_2"/>
    <property type="match status" value="1"/>
</dbReference>
<sequence length="416" mass="46429">MSDSKDATSLDDKGNTCATCGTPATNKCAGCKASTYCGKGCQTKDWPAHKSICKDLQVQGQLARVAELVHGAYLTFRENTWDTTIIKIEDRDDALAIHDGDPWTNPQGFSKFPHDLIPKNKRAKLGVLTAWTCDEPFAFMNTLMIKLLQGLNVDIEEIGVKFKAVPRKTIAIHHQTGEPHSNWPDYQHTMLRLTSRKSRKQWVMDLAGGQYGITEPLHAWTKYKENYVEKVVSVYEVGANKRIIAEVAKISGIPTLSYGLAGRAAEQVDEAIDTWETEHQPLSTLKALSDTDFHQQKTLLLHSIDEVVRTFIASNDFSAVVRKAKADDSPINNHIIMTRIQKLSSKENLLLQKTLDKPSPIDRLCGDFGAKYSYHDGAGDDEALRRAKEKGLHHVELGGSDNKSGKTHHIFFDDLF</sequence>
<name>A0ABR3S2Q0_9PLEO</name>
<proteinExistence type="predicted"/>
<protein>
    <recommendedName>
        <fullName evidence="5">MYND-type domain-containing protein</fullName>
    </recommendedName>
</protein>
<dbReference type="Gene3D" id="6.10.140.2220">
    <property type="match status" value="1"/>
</dbReference>
<dbReference type="SUPFAM" id="SSF144232">
    <property type="entry name" value="HIT/MYND zinc finger-like"/>
    <property type="match status" value="1"/>
</dbReference>
<evidence type="ECO:0000256" key="3">
    <source>
        <dbReference type="ARBA" id="ARBA00022833"/>
    </source>
</evidence>
<evidence type="ECO:0000256" key="1">
    <source>
        <dbReference type="ARBA" id="ARBA00022723"/>
    </source>
</evidence>
<dbReference type="EMBL" id="JAKIXB020000002">
    <property type="protein sequence ID" value="KAL1610958.1"/>
    <property type="molecule type" value="Genomic_DNA"/>
</dbReference>
<keyword evidence="2 4" id="KW-0863">Zinc-finger</keyword>
<keyword evidence="7" id="KW-1185">Reference proteome</keyword>
<evidence type="ECO:0000313" key="6">
    <source>
        <dbReference type="EMBL" id="KAL1610958.1"/>
    </source>
</evidence>
<keyword evidence="3" id="KW-0862">Zinc</keyword>
<reference evidence="6 7" key="1">
    <citation type="submission" date="2024-02" db="EMBL/GenBank/DDBJ databases">
        <title>De novo assembly and annotation of 12 fungi associated with fruit tree decline syndrome in Ontario, Canada.</title>
        <authorList>
            <person name="Sulman M."/>
            <person name="Ellouze W."/>
            <person name="Ilyukhin E."/>
        </authorList>
    </citation>
    <scope>NUCLEOTIDE SEQUENCE [LARGE SCALE GENOMIC DNA]</scope>
    <source>
        <strain evidence="6 7">M97-236</strain>
    </source>
</reference>
<dbReference type="Pfam" id="PF01753">
    <property type="entry name" value="zf-MYND"/>
    <property type="match status" value="1"/>
</dbReference>
<dbReference type="InterPro" id="IPR002893">
    <property type="entry name" value="Znf_MYND"/>
</dbReference>
<keyword evidence="1" id="KW-0479">Metal-binding</keyword>
<dbReference type="PROSITE" id="PS01360">
    <property type="entry name" value="ZF_MYND_1"/>
    <property type="match status" value="1"/>
</dbReference>
<evidence type="ECO:0000259" key="5">
    <source>
        <dbReference type="PROSITE" id="PS50865"/>
    </source>
</evidence>
<gene>
    <name evidence="6" type="ORF">SLS59_000595</name>
</gene>
<feature type="domain" description="MYND-type" evidence="5">
    <location>
        <begin position="17"/>
        <end position="53"/>
    </location>
</feature>